<evidence type="ECO:0000313" key="1">
    <source>
        <dbReference type="EMBL" id="CAD8120285.1"/>
    </source>
</evidence>
<dbReference type="Proteomes" id="UP000692954">
    <property type="component" value="Unassembled WGS sequence"/>
</dbReference>
<reference evidence="1" key="1">
    <citation type="submission" date="2021-01" db="EMBL/GenBank/DDBJ databases">
        <authorList>
            <consortium name="Genoscope - CEA"/>
            <person name="William W."/>
        </authorList>
    </citation>
    <scope>NUCLEOTIDE SEQUENCE</scope>
</reference>
<protein>
    <submittedName>
        <fullName evidence="1">Uncharacterized protein</fullName>
    </submittedName>
</protein>
<evidence type="ECO:0000313" key="2">
    <source>
        <dbReference type="Proteomes" id="UP000692954"/>
    </source>
</evidence>
<name>A0A8S1QYP1_9CILI</name>
<organism evidence="1 2">
    <name type="scientific">Paramecium sonneborni</name>
    <dbReference type="NCBI Taxonomy" id="65129"/>
    <lineage>
        <taxon>Eukaryota</taxon>
        <taxon>Sar</taxon>
        <taxon>Alveolata</taxon>
        <taxon>Ciliophora</taxon>
        <taxon>Intramacronucleata</taxon>
        <taxon>Oligohymenophorea</taxon>
        <taxon>Peniculida</taxon>
        <taxon>Parameciidae</taxon>
        <taxon>Paramecium</taxon>
    </lineage>
</organism>
<dbReference type="OrthoDB" id="300708at2759"/>
<gene>
    <name evidence="1" type="ORF">PSON_ATCC_30995.1.T1250101</name>
</gene>
<dbReference type="EMBL" id="CAJJDN010000125">
    <property type="protein sequence ID" value="CAD8120285.1"/>
    <property type="molecule type" value="Genomic_DNA"/>
</dbReference>
<accession>A0A8S1QYP1</accession>
<dbReference type="AlphaFoldDB" id="A0A8S1QYP1"/>
<sequence>MLRTVQSFSLDGETKLSFQPKTKQKTNYFLRSLVKYRKLRPKSLEPNYSNQQIVTQKIGPSRRKSCYCNYCGLNSKKQQKYMDLQLINKSTLVKKLHDHNDRNRSIFYRRNTQKKDERTDFVKSPIHDIGESKNSDWYVRQFVKRKSRINVQKFVDNSFSKNSQQSNNKLFDLMNVKSQQSIHLPYCINSPSVRIRTMGTFDQDNTITSPKQKDLPKLSPYLSFRQLQLNLLAPIKQKSNISLTKKVQKKILSYTKT</sequence>
<proteinExistence type="predicted"/>
<comment type="caution">
    <text evidence="1">The sequence shown here is derived from an EMBL/GenBank/DDBJ whole genome shotgun (WGS) entry which is preliminary data.</text>
</comment>
<keyword evidence="2" id="KW-1185">Reference proteome</keyword>